<sequence length="94" mass="10760">MKVDFFLIEQDRKTSIYHDEFKLGRILVMPKITLQMIAQRTKRKIATDVRSYNSAVHVSADGKRYAVAFSGDIIPPLETDELIRTSDPKPLPLI</sequence>
<reference evidence="1 2" key="2">
    <citation type="submission" date="2020-02" db="EMBL/GenBank/DDBJ databases">
        <title>The new genus of Enterobacteriales.</title>
        <authorList>
            <person name="Kim I.S."/>
        </authorList>
    </citation>
    <scope>NUCLEOTIDE SEQUENCE [LARGE SCALE GENOMIC DNA]</scope>
    <source>
        <strain evidence="1 2">SAP-6</strain>
    </source>
</reference>
<proteinExistence type="predicted"/>
<reference evidence="1 2" key="1">
    <citation type="submission" date="2019-12" db="EMBL/GenBank/DDBJ databases">
        <authorList>
            <person name="Lee S.D."/>
        </authorList>
    </citation>
    <scope>NUCLEOTIDE SEQUENCE [LARGE SCALE GENOMIC DNA]</scope>
    <source>
        <strain evidence="1 2">SAP-6</strain>
    </source>
</reference>
<dbReference type="EMBL" id="WUBS01000013">
    <property type="protein sequence ID" value="NDL64663.1"/>
    <property type="molecule type" value="Genomic_DNA"/>
</dbReference>
<name>A0A845SHN6_9GAMM</name>
<keyword evidence="2" id="KW-1185">Reference proteome</keyword>
<organism evidence="1 2">
    <name type="scientific">Acerihabitans arboris</name>
    <dbReference type="NCBI Taxonomy" id="2691583"/>
    <lineage>
        <taxon>Bacteria</taxon>
        <taxon>Pseudomonadati</taxon>
        <taxon>Pseudomonadota</taxon>
        <taxon>Gammaproteobacteria</taxon>
        <taxon>Enterobacterales</taxon>
        <taxon>Pectobacteriaceae</taxon>
        <taxon>Acerihabitans</taxon>
    </lineage>
</organism>
<protein>
    <submittedName>
        <fullName evidence="1">Uncharacterized protein</fullName>
    </submittedName>
</protein>
<gene>
    <name evidence="1" type="ORF">GRH90_18160</name>
</gene>
<dbReference type="RefSeq" id="WP_162367371.1">
    <property type="nucleotide sequence ID" value="NZ_WUBS01000013.1"/>
</dbReference>
<comment type="caution">
    <text evidence="1">The sequence shown here is derived from an EMBL/GenBank/DDBJ whole genome shotgun (WGS) entry which is preliminary data.</text>
</comment>
<dbReference type="AlphaFoldDB" id="A0A845SHN6"/>
<evidence type="ECO:0000313" key="1">
    <source>
        <dbReference type="EMBL" id="NDL64663.1"/>
    </source>
</evidence>
<accession>A0A845SHN6</accession>
<evidence type="ECO:0000313" key="2">
    <source>
        <dbReference type="Proteomes" id="UP000461443"/>
    </source>
</evidence>
<dbReference type="Proteomes" id="UP000461443">
    <property type="component" value="Unassembled WGS sequence"/>
</dbReference>